<proteinExistence type="predicted"/>
<evidence type="ECO:0000313" key="3">
    <source>
        <dbReference type="Proteomes" id="UP000324091"/>
    </source>
</evidence>
<dbReference type="Proteomes" id="UP000324091">
    <property type="component" value="Chromosome 10"/>
</dbReference>
<accession>A0A5C6PLV1</accession>
<sequence length="79" mass="8624">MKLNIRPCVRPSSPNETTNGVLGDLLPDLDQAITELLDSLRINLAELPAYSSHMRSGIVGDLEEPRSHCTSGYASPDHH</sequence>
<name>A0A5C6PLV1_9TELE</name>
<feature type="region of interest" description="Disordered" evidence="1">
    <location>
        <begin position="1"/>
        <end position="21"/>
    </location>
</feature>
<evidence type="ECO:0000313" key="2">
    <source>
        <dbReference type="EMBL" id="TWW79811.1"/>
    </source>
</evidence>
<gene>
    <name evidence="2" type="ORF">D4764_10G0008410</name>
</gene>
<organism evidence="2 3">
    <name type="scientific">Takifugu flavidus</name>
    <name type="common">sansaifugu</name>
    <dbReference type="NCBI Taxonomy" id="433684"/>
    <lineage>
        <taxon>Eukaryota</taxon>
        <taxon>Metazoa</taxon>
        <taxon>Chordata</taxon>
        <taxon>Craniata</taxon>
        <taxon>Vertebrata</taxon>
        <taxon>Euteleostomi</taxon>
        <taxon>Actinopterygii</taxon>
        <taxon>Neopterygii</taxon>
        <taxon>Teleostei</taxon>
        <taxon>Neoteleostei</taxon>
        <taxon>Acanthomorphata</taxon>
        <taxon>Eupercaria</taxon>
        <taxon>Tetraodontiformes</taxon>
        <taxon>Tetradontoidea</taxon>
        <taxon>Tetraodontidae</taxon>
        <taxon>Takifugu</taxon>
    </lineage>
</organism>
<evidence type="ECO:0000256" key="1">
    <source>
        <dbReference type="SAM" id="MobiDB-lite"/>
    </source>
</evidence>
<dbReference type="EMBL" id="RHFK02000002">
    <property type="protein sequence ID" value="TWW79811.1"/>
    <property type="molecule type" value="Genomic_DNA"/>
</dbReference>
<protein>
    <submittedName>
        <fullName evidence="2">Uncharacterized protein</fullName>
    </submittedName>
</protein>
<keyword evidence="3" id="KW-1185">Reference proteome</keyword>
<reference evidence="2 3" key="1">
    <citation type="submission" date="2019-04" db="EMBL/GenBank/DDBJ databases">
        <title>Chromosome genome assembly for Takifugu flavidus.</title>
        <authorList>
            <person name="Xiao S."/>
        </authorList>
    </citation>
    <scope>NUCLEOTIDE SEQUENCE [LARGE SCALE GENOMIC DNA]</scope>
    <source>
        <strain evidence="2">HTHZ2018</strain>
        <tissue evidence="2">Muscle</tissue>
    </source>
</reference>
<dbReference type="AlphaFoldDB" id="A0A5C6PLV1"/>
<feature type="region of interest" description="Disordered" evidence="1">
    <location>
        <begin position="60"/>
        <end position="79"/>
    </location>
</feature>
<comment type="caution">
    <text evidence="2">The sequence shown here is derived from an EMBL/GenBank/DDBJ whole genome shotgun (WGS) entry which is preliminary data.</text>
</comment>